<dbReference type="EMBL" id="AKKL01000052">
    <property type="protein sequence ID" value="EKT53345.1"/>
    <property type="molecule type" value="Genomic_DNA"/>
</dbReference>
<accession>K8WAW3</accession>
<gene>
    <name evidence="1" type="ORF">OOA_18549</name>
</gene>
<reference evidence="1 2" key="1">
    <citation type="journal article" date="2012" name="BMC Genomics">
        <title>Comparative genomics of bacteria in the genus Providencia isolated from wild Drosophila melanogaster.</title>
        <authorList>
            <person name="Galac M.R."/>
            <person name="Lazzaro B.P."/>
        </authorList>
    </citation>
    <scope>NUCLEOTIDE SEQUENCE [LARGE SCALE GENOMIC DNA]</scope>
    <source>
        <strain evidence="1 2">DSM 19968</strain>
    </source>
</reference>
<dbReference type="eggNOG" id="ENOG5033TTS">
    <property type="taxonomic scope" value="Bacteria"/>
</dbReference>
<dbReference type="HOGENOM" id="CLU_091000_0_0_6"/>
<dbReference type="PATRIC" id="fig|1141662.3.peg.3768"/>
<name>K8WAW3_9GAMM</name>
<dbReference type="OrthoDB" id="6479761at2"/>
<evidence type="ECO:0000313" key="1">
    <source>
        <dbReference type="EMBL" id="EKT53345.1"/>
    </source>
</evidence>
<organism evidence="1 2">
    <name type="scientific">Providencia burhodogranariea DSM 19968</name>
    <dbReference type="NCBI Taxonomy" id="1141662"/>
    <lineage>
        <taxon>Bacteria</taxon>
        <taxon>Pseudomonadati</taxon>
        <taxon>Pseudomonadota</taxon>
        <taxon>Gammaproteobacteria</taxon>
        <taxon>Enterobacterales</taxon>
        <taxon>Morganellaceae</taxon>
        <taxon>Providencia</taxon>
    </lineage>
</organism>
<evidence type="ECO:0000313" key="2">
    <source>
        <dbReference type="Proteomes" id="UP000009336"/>
    </source>
</evidence>
<dbReference type="AlphaFoldDB" id="K8WAW3"/>
<dbReference type="STRING" id="1141662.OOA_18549"/>
<protein>
    <submittedName>
        <fullName evidence="1">Uncharacterized protein</fullName>
    </submittedName>
</protein>
<dbReference type="Proteomes" id="UP000009336">
    <property type="component" value="Unassembled WGS sequence"/>
</dbReference>
<comment type="caution">
    <text evidence="1">The sequence shown here is derived from an EMBL/GenBank/DDBJ whole genome shotgun (WGS) entry which is preliminary data.</text>
</comment>
<dbReference type="RefSeq" id="WP_008913676.1">
    <property type="nucleotide sequence ID" value="NZ_KB233226.1"/>
</dbReference>
<keyword evidence="2" id="KW-1185">Reference proteome</keyword>
<proteinExistence type="predicted"/>
<sequence length="258" mass="29848">MNIENNFIEKNCVDFKNNFTNNFDWNDIDVTYSRIDICDKVIHTVSSNYDWMLTYWGDDLDLLISERLTAGIQYWNNYSQAHADALSKTNKNALKLDFCNQYGNVFEITSINSKKQLSMDDLLAIYSHRPSIADYIHTTWEKNEEIVLPLRAEIALPLGSLQTIEELSIESSDIQQYMRFGNIRFTREEIMTIRLLLSNCQVSEISIIQGCSEEIENQRIQKIKDKLDCSHATDSGLFNALKEQGITLSCLETLVRYP</sequence>